<evidence type="ECO:0000256" key="4">
    <source>
        <dbReference type="ARBA" id="ARBA00022840"/>
    </source>
</evidence>
<comment type="domain">
    <text evidence="6">The N-terminal region contains the highly conserved SGGXDS motif, predicted to be a P-loop motif involved in ATP binding.</text>
</comment>
<evidence type="ECO:0000256" key="5">
    <source>
        <dbReference type="ARBA" id="ARBA00048539"/>
    </source>
</evidence>
<keyword evidence="4 6" id="KW-0067">ATP-binding</keyword>
<comment type="function">
    <text evidence="6">Ligates lysine onto the cytidine present at position 34 of the AUA codon-specific tRNA(Ile) that contains the anticodon CAU, in an ATP-dependent manner. Cytidine is converted to lysidine, thus changing the amino acid specificity of the tRNA from methionine to isoleucine.</text>
</comment>
<evidence type="ECO:0000256" key="6">
    <source>
        <dbReference type="HAMAP-Rule" id="MF_01161"/>
    </source>
</evidence>
<feature type="compositionally biased region" description="Low complexity" evidence="7">
    <location>
        <begin position="19"/>
        <end position="33"/>
    </location>
</feature>
<feature type="domain" description="tRNA(Ile)-lysidine/2-thiocytidine synthase N-terminal" evidence="8">
    <location>
        <begin position="49"/>
        <end position="240"/>
    </location>
</feature>
<sequence>MAKSSTPPPSPASPPRAPVPSAGPEGKGPAAAGRFRADLAKLTDADRLGVAVSGGPDSVALLLLARAALPGRVEAATVDHGLRAEAAEEARFVAKLCAALDVPHATLAVTVEADGGSVQAAARAVRYAALAGWAAAHGLPAIATAHHADDQAETLLLRLARGAGLAGLAGVRPRRAVATSLRSRRASRDAAGGDSGTIPIVRPLLGWRKAELIAIVASAGIIAVADPSNADPRYDRTAARALLAGTDWLDADRLARAAANLAEAEDALEWTADRLWAERAAVSPAGIAFDPAGLPAELRRRLLLRALTALGAAPPPRGPALARFAAALESGETATLAGIRAEGGKLWHFAIAPPRRGH</sequence>
<dbReference type="InterPro" id="IPR012795">
    <property type="entry name" value="tRNA_Ile_lys_synt_N"/>
</dbReference>
<dbReference type="CDD" id="cd01992">
    <property type="entry name" value="TilS_N"/>
    <property type="match status" value="1"/>
</dbReference>
<dbReference type="EMBL" id="JAHKRT010000003">
    <property type="protein sequence ID" value="MBU3077730.1"/>
    <property type="molecule type" value="Genomic_DNA"/>
</dbReference>
<dbReference type="HAMAP" id="MF_01161">
    <property type="entry name" value="tRNA_Ile_lys_synt"/>
    <property type="match status" value="1"/>
</dbReference>
<reference evidence="9 10" key="1">
    <citation type="submission" date="2021-06" db="EMBL/GenBank/DDBJ databases">
        <title>Sphingomonas sp. XMGL2, whole genome shotgun sequencing project.</title>
        <authorList>
            <person name="Zhao G."/>
            <person name="Shen L."/>
        </authorList>
    </citation>
    <scope>NUCLEOTIDE SEQUENCE [LARGE SCALE GENOMIC DNA]</scope>
    <source>
        <strain evidence="9 10">XMGL2</strain>
    </source>
</reference>
<comment type="caution">
    <text evidence="9">The sequence shown here is derived from an EMBL/GenBank/DDBJ whole genome shotgun (WGS) entry which is preliminary data.</text>
</comment>
<feature type="region of interest" description="Disordered" evidence="7">
    <location>
        <begin position="1"/>
        <end position="33"/>
    </location>
</feature>
<feature type="binding site" evidence="6">
    <location>
        <begin position="53"/>
        <end position="58"/>
    </location>
    <ligand>
        <name>ATP</name>
        <dbReference type="ChEBI" id="CHEBI:30616"/>
    </ligand>
</feature>
<accession>A0ABS6BHF3</accession>
<organism evidence="9 10">
    <name type="scientific">Sphingomonas quercus</name>
    <dbReference type="NCBI Taxonomy" id="2842451"/>
    <lineage>
        <taxon>Bacteria</taxon>
        <taxon>Pseudomonadati</taxon>
        <taxon>Pseudomonadota</taxon>
        <taxon>Alphaproteobacteria</taxon>
        <taxon>Sphingomonadales</taxon>
        <taxon>Sphingomonadaceae</taxon>
        <taxon>Sphingomonas</taxon>
    </lineage>
</organism>
<proteinExistence type="inferred from homology"/>
<gene>
    <name evidence="6 9" type="primary">tilS</name>
    <name evidence="9" type="ORF">KOF26_07610</name>
</gene>
<comment type="catalytic activity">
    <reaction evidence="5 6">
        <text>cytidine(34) in tRNA(Ile2) + L-lysine + ATP = lysidine(34) in tRNA(Ile2) + AMP + diphosphate + H(+)</text>
        <dbReference type="Rhea" id="RHEA:43744"/>
        <dbReference type="Rhea" id="RHEA-COMP:10625"/>
        <dbReference type="Rhea" id="RHEA-COMP:10670"/>
        <dbReference type="ChEBI" id="CHEBI:15378"/>
        <dbReference type="ChEBI" id="CHEBI:30616"/>
        <dbReference type="ChEBI" id="CHEBI:32551"/>
        <dbReference type="ChEBI" id="CHEBI:33019"/>
        <dbReference type="ChEBI" id="CHEBI:82748"/>
        <dbReference type="ChEBI" id="CHEBI:83665"/>
        <dbReference type="ChEBI" id="CHEBI:456215"/>
        <dbReference type="EC" id="6.3.4.19"/>
    </reaction>
</comment>
<comment type="similarity">
    <text evidence="6">Belongs to the tRNA(Ile)-lysidine synthase family.</text>
</comment>
<dbReference type="PANTHER" id="PTHR43033:SF1">
    <property type="entry name" value="TRNA(ILE)-LYSIDINE SYNTHASE-RELATED"/>
    <property type="match status" value="1"/>
</dbReference>
<dbReference type="GO" id="GO:0032267">
    <property type="term" value="F:tRNA(Ile)-lysidine synthase activity"/>
    <property type="evidence" value="ECO:0007669"/>
    <property type="project" value="UniProtKB-EC"/>
</dbReference>
<keyword evidence="3 6" id="KW-0547">Nucleotide-binding</keyword>
<feature type="compositionally biased region" description="Pro residues" evidence="7">
    <location>
        <begin position="1"/>
        <end position="18"/>
    </location>
</feature>
<keyword evidence="2 6" id="KW-0819">tRNA processing</keyword>
<evidence type="ECO:0000256" key="1">
    <source>
        <dbReference type="ARBA" id="ARBA00022598"/>
    </source>
</evidence>
<comment type="subcellular location">
    <subcellularLocation>
        <location evidence="6">Cytoplasm</location>
    </subcellularLocation>
</comment>
<keyword evidence="6" id="KW-0963">Cytoplasm</keyword>
<dbReference type="InterPro" id="IPR012094">
    <property type="entry name" value="tRNA_Ile_lys_synt"/>
</dbReference>
<evidence type="ECO:0000256" key="7">
    <source>
        <dbReference type="SAM" id="MobiDB-lite"/>
    </source>
</evidence>
<protein>
    <recommendedName>
        <fullName evidence="6">tRNA(Ile)-lysidine synthase</fullName>
        <ecNumber evidence="6">6.3.4.19</ecNumber>
    </recommendedName>
    <alternativeName>
        <fullName evidence="6">tRNA(Ile)-2-lysyl-cytidine synthase</fullName>
    </alternativeName>
    <alternativeName>
        <fullName evidence="6">tRNA(Ile)-lysidine synthetase</fullName>
    </alternativeName>
</protein>
<dbReference type="Proteomes" id="UP000776276">
    <property type="component" value="Unassembled WGS sequence"/>
</dbReference>
<evidence type="ECO:0000313" key="9">
    <source>
        <dbReference type="EMBL" id="MBU3077730.1"/>
    </source>
</evidence>
<dbReference type="PANTHER" id="PTHR43033">
    <property type="entry name" value="TRNA(ILE)-LYSIDINE SYNTHASE-RELATED"/>
    <property type="match status" value="1"/>
</dbReference>
<dbReference type="NCBIfam" id="TIGR02432">
    <property type="entry name" value="lysidine_TilS_N"/>
    <property type="match status" value="1"/>
</dbReference>
<dbReference type="InterPro" id="IPR011063">
    <property type="entry name" value="TilS/TtcA_N"/>
</dbReference>
<name>A0ABS6BHF3_9SPHN</name>
<evidence type="ECO:0000259" key="8">
    <source>
        <dbReference type="Pfam" id="PF01171"/>
    </source>
</evidence>
<evidence type="ECO:0000256" key="3">
    <source>
        <dbReference type="ARBA" id="ARBA00022741"/>
    </source>
</evidence>
<evidence type="ECO:0000313" key="10">
    <source>
        <dbReference type="Proteomes" id="UP000776276"/>
    </source>
</evidence>
<evidence type="ECO:0000256" key="2">
    <source>
        <dbReference type="ARBA" id="ARBA00022694"/>
    </source>
</evidence>
<keyword evidence="10" id="KW-1185">Reference proteome</keyword>
<keyword evidence="1 6" id="KW-0436">Ligase</keyword>
<dbReference type="EC" id="6.3.4.19" evidence="6"/>
<dbReference type="Pfam" id="PF01171">
    <property type="entry name" value="ATP_bind_3"/>
    <property type="match status" value="1"/>
</dbReference>